<evidence type="ECO:0000259" key="2">
    <source>
        <dbReference type="PROSITE" id="PS50994"/>
    </source>
</evidence>
<dbReference type="Gene3D" id="3.30.420.10">
    <property type="entry name" value="Ribonuclease H-like superfamily/Ribonuclease H"/>
    <property type="match status" value="1"/>
</dbReference>
<name>A0A0H4QGJ6_9LACO</name>
<organism evidence="3 4">
    <name type="scientific">Companilactobacillus ginsenosidimutans</name>
    <dbReference type="NCBI Taxonomy" id="1007676"/>
    <lineage>
        <taxon>Bacteria</taxon>
        <taxon>Bacillati</taxon>
        <taxon>Bacillota</taxon>
        <taxon>Bacilli</taxon>
        <taxon>Lactobacillales</taxon>
        <taxon>Lactobacillaceae</taxon>
        <taxon>Companilactobacillus</taxon>
    </lineage>
</organism>
<dbReference type="NCBIfam" id="NF033563">
    <property type="entry name" value="transpos_IS30"/>
    <property type="match status" value="1"/>
</dbReference>
<dbReference type="InterPro" id="IPR053392">
    <property type="entry name" value="Transposase_IS30-like"/>
</dbReference>
<evidence type="ECO:0000256" key="1">
    <source>
        <dbReference type="ARBA" id="ARBA00023172"/>
    </source>
</evidence>
<dbReference type="InterPro" id="IPR001584">
    <property type="entry name" value="Integrase_cat-core"/>
</dbReference>
<dbReference type="InterPro" id="IPR036397">
    <property type="entry name" value="RNaseH_sf"/>
</dbReference>
<dbReference type="GO" id="GO:0006310">
    <property type="term" value="P:DNA recombination"/>
    <property type="evidence" value="ECO:0007669"/>
    <property type="project" value="UniProtKB-KW"/>
</dbReference>
<dbReference type="AlphaFoldDB" id="A0A0H4QGJ6"/>
<dbReference type="RefSeq" id="WP_048704104.1">
    <property type="nucleotide sequence ID" value="NZ_CP012034.1"/>
</dbReference>
<protein>
    <submittedName>
        <fullName evidence="3">Integrase</fullName>
    </submittedName>
</protein>
<dbReference type="GO" id="GO:0003676">
    <property type="term" value="F:nucleic acid binding"/>
    <property type="evidence" value="ECO:0007669"/>
    <property type="project" value="InterPro"/>
</dbReference>
<gene>
    <name evidence="3" type="ORF">ABM34_05515</name>
</gene>
<accession>A0A0H4QGJ6</accession>
<dbReference type="PANTHER" id="PTHR10948:SF23">
    <property type="entry name" value="TRANSPOSASE INSI FOR INSERTION SEQUENCE ELEMENT IS30A-RELATED"/>
    <property type="match status" value="1"/>
</dbReference>
<dbReference type="Pfam" id="PF00665">
    <property type="entry name" value="rve"/>
    <property type="match status" value="1"/>
</dbReference>
<keyword evidence="1" id="KW-0233">DNA recombination</keyword>
<dbReference type="OrthoDB" id="9781678at2"/>
<feature type="domain" description="Integrase catalytic" evidence="2">
    <location>
        <begin position="141"/>
        <end position="304"/>
    </location>
</feature>
<dbReference type="GO" id="GO:0032196">
    <property type="term" value="P:transposition"/>
    <property type="evidence" value="ECO:0007669"/>
    <property type="project" value="TreeGrafter"/>
</dbReference>
<dbReference type="InterPro" id="IPR012337">
    <property type="entry name" value="RNaseH-like_sf"/>
</dbReference>
<dbReference type="Proteomes" id="UP000036106">
    <property type="component" value="Chromosome"/>
</dbReference>
<dbReference type="PATRIC" id="fig|1007676.4.peg.1097"/>
<sequence length="309" mass="36245">MSISTLSQFERGAIYQLLKDGNSHNEIARRMKLSKSTISNELSRVNPYDPVLAQEHADKMRRHCGRQSILSKDNAILIKQHLELTWSPEQIASELNLCFKSIYNWIYQRLIDFDSELLPDKSRRKKHKHETRGTFKVDETIETRPEEINTRKTFGHWEADTVLSSRGQSKACLATFVERKTRFVWAIKINDRTKESMNSAIKKMKSIFGENIKSITVDHGKEFSGFNDLADYYNLPVYFCHPYSPWERGTNEYFNRKLRWFFPKKTDFNSVSEDELLESLELINNRPLKILGWNTAIETFRDCVLKCSD</sequence>
<dbReference type="InterPro" id="IPR025246">
    <property type="entry name" value="IS30-like_HTH"/>
</dbReference>
<dbReference type="PROSITE" id="PS50994">
    <property type="entry name" value="INTEGRASE"/>
    <property type="match status" value="1"/>
</dbReference>
<keyword evidence="4" id="KW-1185">Reference proteome</keyword>
<dbReference type="GO" id="GO:0004803">
    <property type="term" value="F:transposase activity"/>
    <property type="evidence" value="ECO:0007669"/>
    <property type="project" value="TreeGrafter"/>
</dbReference>
<dbReference type="PANTHER" id="PTHR10948">
    <property type="entry name" value="TRANSPOSASE"/>
    <property type="match status" value="1"/>
</dbReference>
<proteinExistence type="predicted"/>
<evidence type="ECO:0000313" key="4">
    <source>
        <dbReference type="Proteomes" id="UP000036106"/>
    </source>
</evidence>
<dbReference type="EMBL" id="CP012034">
    <property type="protein sequence ID" value="AKP67052.1"/>
    <property type="molecule type" value="Genomic_DNA"/>
</dbReference>
<dbReference type="Pfam" id="PF13936">
    <property type="entry name" value="HTH_38"/>
    <property type="match status" value="1"/>
</dbReference>
<dbReference type="SUPFAM" id="SSF53098">
    <property type="entry name" value="Ribonuclease H-like"/>
    <property type="match status" value="1"/>
</dbReference>
<evidence type="ECO:0000313" key="3">
    <source>
        <dbReference type="EMBL" id="AKP67052.1"/>
    </source>
</evidence>
<reference evidence="4" key="1">
    <citation type="submission" date="2015-07" db="EMBL/GenBank/DDBJ databases">
        <title>Lactobacillus ginsenosidimutans/EMML 3141/ whole genome sequencing.</title>
        <authorList>
            <person name="Kim M.K."/>
            <person name="Im W.-T."/>
            <person name="Srinivasan S."/>
            <person name="Lee J.-J."/>
        </authorList>
    </citation>
    <scope>NUCLEOTIDE SEQUENCE [LARGE SCALE GENOMIC DNA]</scope>
    <source>
        <strain evidence="4">EMML 3041</strain>
    </source>
</reference>
<dbReference type="GO" id="GO:0015074">
    <property type="term" value="P:DNA integration"/>
    <property type="evidence" value="ECO:0007669"/>
    <property type="project" value="InterPro"/>
</dbReference>
<dbReference type="KEGG" id="lgn:ABM34_05515"/>
<dbReference type="InterPro" id="IPR051917">
    <property type="entry name" value="Transposase-Integrase"/>
</dbReference>
<dbReference type="GO" id="GO:0005829">
    <property type="term" value="C:cytosol"/>
    <property type="evidence" value="ECO:0007669"/>
    <property type="project" value="TreeGrafter"/>
</dbReference>